<accession>A0A8S2B1T1</accession>
<feature type="region of interest" description="Disordered" evidence="1">
    <location>
        <begin position="1044"/>
        <end position="1084"/>
    </location>
</feature>
<reference evidence="3" key="1">
    <citation type="submission" date="2021-01" db="EMBL/GenBank/DDBJ databases">
        <authorList>
            <person name="Bezrukov I."/>
        </authorList>
    </citation>
    <scope>NUCLEOTIDE SEQUENCE</scope>
</reference>
<dbReference type="Gene3D" id="2.40.70.10">
    <property type="entry name" value="Acid Proteases"/>
    <property type="match status" value="2"/>
</dbReference>
<sequence>MNPQDVLPEGVNPPPPALPEGGNNPPNVLPAAAGPVGLILGPNDPRATRPIDPAAGPVDPLVAAQPARTLGEQDTLDRFYANRSALRPPNPTRQDYEINNNVENPQDMVYPPRQQGAFNKPSTFPNYPPKPAAPQENKLETMMHSLIESHKKNASEINAKIDGMYGDLNGKFTTLATRVDSLDKRVSYMASSSKGKEACNAVVAHSGVNTSFNSDVFGDVSSFHGPGSTDLPTRSTDPPAGFTLLTREVRSTDPTSDRSIRAVVPGISDSFSNENDAHFVAKADVLPYKPQSPYPLVPKAKIDEKKYNRSKDIIGELIKEATLSEALGELPFLKKICRDVINGTEDAAEVDAYLAKRKEARDPKLVKVEKLEDPGKFVVPCSIDGEVFANSLCDSGSSVNVMSMATVRRLDLQGMETSQCSLKFANASTTTPQGFIGDVEVRIGNHLVPTDFHVVEMSGGSETPLILGRAFLTTVGAVFDLEEPKMTFTKIDKNVAYHPVLETNRSGSNFANVFVVMKRTPRIRVNRQWPFPPHTAGVVKRNCNCNPPCFDPTENQGEMRDEIHPHDLNMFEMRVRMVPDDYSFEEAWFNYPGLQRCFWRSREPFYAIEAHFYRSCERNNERRCLPKMEDPGCFVIPCAINGVSVYNCLCDSGAGTSVIPTAIASRCGITDCFPSTTNLYMADESVVVPRGELHNEMVRIGDVDVPTDFKVVDVPGKRQQVIFGRAFLNTVGAVIDTPNRRVCFTNVDKEVFYHVTPRGNAVRPIRIEDGGRSVSISGGRVGEPATGEREWTQKDQENTIALRACTFEPTRFLETDVLRAMGILDDVLGFLRNAGFGSFPEKRWDIYPNAAAEFLATLQTFGSGEYVSRGAKQALIRNPVIRLAVRFMSSTIFARAEMGTLQLPELSMCFYGLHPFITDPTAANYNKTHRVNFAALLVQEFIQVAKQAFRSKKKAILIGILVTPIITHCRFNIAPPVPEHKARFIDREHLYASEILIRHSLVYRFQGSDGVYRYIRLPRIDLTSLAIPGNIRFNPTAGALCERPIPPKTSGVRRAARTRCTDEAGPSEPSSSQPPPFQPFSGQVPPFELDVSAYTATDPPAEPATEMERWICETTKKNNTLLTKIATWLCCVAPPPPPPPPGVPTPVHESDPEDDTFAAVFAVRTDDVDEEYSSDPPGRSHTWHSSSSHDDSETSVQDDFRIRTRRKAGDRGTPPSL</sequence>
<protein>
    <recommendedName>
        <fullName evidence="2">Arabidopsis retrotransposon Orf1 C-terminal domain-containing protein</fullName>
    </recommendedName>
</protein>
<evidence type="ECO:0000259" key="2">
    <source>
        <dbReference type="Pfam" id="PF03078"/>
    </source>
</evidence>
<feature type="compositionally biased region" description="Basic and acidic residues" evidence="1">
    <location>
        <begin position="1187"/>
        <end position="1210"/>
    </location>
</feature>
<proteinExistence type="predicted"/>
<dbReference type="InterPro" id="IPR004312">
    <property type="entry name" value="ATHILA_Orf1_C"/>
</dbReference>
<evidence type="ECO:0000313" key="3">
    <source>
        <dbReference type="EMBL" id="CAE6218829.1"/>
    </source>
</evidence>
<evidence type="ECO:0000256" key="1">
    <source>
        <dbReference type="SAM" id="MobiDB-lite"/>
    </source>
</evidence>
<gene>
    <name evidence="3" type="ORF">AARE701A_LOCUS20494</name>
</gene>
<dbReference type="InterPro" id="IPR021109">
    <property type="entry name" value="Peptidase_aspartic_dom_sf"/>
</dbReference>
<dbReference type="PANTHER" id="PTHR33067">
    <property type="entry name" value="RNA-DIRECTED DNA POLYMERASE-RELATED"/>
    <property type="match status" value="1"/>
</dbReference>
<feature type="domain" description="Arabidopsis retrotransposon Orf1 C-terminal" evidence="2">
    <location>
        <begin position="870"/>
        <end position="1121"/>
    </location>
</feature>
<dbReference type="EMBL" id="LR999458">
    <property type="protein sequence ID" value="CAE6218829.1"/>
    <property type="molecule type" value="Genomic_DNA"/>
</dbReference>
<dbReference type="AlphaFoldDB" id="A0A8S2B1T1"/>
<evidence type="ECO:0000313" key="4">
    <source>
        <dbReference type="Proteomes" id="UP000682877"/>
    </source>
</evidence>
<dbReference type="Pfam" id="PF03078">
    <property type="entry name" value="ATHILA"/>
    <property type="match status" value="1"/>
</dbReference>
<dbReference type="Pfam" id="PF13975">
    <property type="entry name" value="gag-asp_proteas"/>
    <property type="match status" value="1"/>
</dbReference>
<keyword evidence="4" id="KW-1185">Reference proteome</keyword>
<dbReference type="SUPFAM" id="SSF50630">
    <property type="entry name" value="Acid proteases"/>
    <property type="match status" value="2"/>
</dbReference>
<feature type="region of interest" description="Disordered" evidence="1">
    <location>
        <begin position="1163"/>
        <end position="1217"/>
    </location>
</feature>
<dbReference type="CDD" id="cd00303">
    <property type="entry name" value="retropepsin_like"/>
    <property type="match status" value="2"/>
</dbReference>
<dbReference type="PANTHER" id="PTHR33067:SF31">
    <property type="entry name" value="RNA-DIRECTED DNA POLYMERASE"/>
    <property type="match status" value="1"/>
</dbReference>
<feature type="region of interest" description="Disordered" evidence="1">
    <location>
        <begin position="1"/>
        <end position="57"/>
    </location>
</feature>
<dbReference type="Proteomes" id="UP000682877">
    <property type="component" value="Chromosome 8"/>
</dbReference>
<organism evidence="3 4">
    <name type="scientific">Arabidopsis arenosa</name>
    <name type="common">Sand rock-cress</name>
    <name type="synonym">Cardaminopsis arenosa</name>
    <dbReference type="NCBI Taxonomy" id="38785"/>
    <lineage>
        <taxon>Eukaryota</taxon>
        <taxon>Viridiplantae</taxon>
        <taxon>Streptophyta</taxon>
        <taxon>Embryophyta</taxon>
        <taxon>Tracheophyta</taxon>
        <taxon>Spermatophyta</taxon>
        <taxon>Magnoliopsida</taxon>
        <taxon>eudicotyledons</taxon>
        <taxon>Gunneridae</taxon>
        <taxon>Pentapetalae</taxon>
        <taxon>rosids</taxon>
        <taxon>malvids</taxon>
        <taxon>Brassicales</taxon>
        <taxon>Brassicaceae</taxon>
        <taxon>Camelineae</taxon>
        <taxon>Arabidopsis</taxon>
    </lineage>
</organism>
<name>A0A8S2B1T1_ARAAE</name>
<dbReference type="Pfam" id="PF13650">
    <property type="entry name" value="Asp_protease_2"/>
    <property type="match status" value="1"/>
</dbReference>